<dbReference type="Pfam" id="PF11955">
    <property type="entry name" value="PORR"/>
    <property type="match status" value="1"/>
</dbReference>
<dbReference type="PANTHER" id="PTHR31476:SF3">
    <property type="entry name" value="UBIQUITIN CARBOXYL-TERMINAL HYDROLASE FAMILY PROTEIN"/>
    <property type="match status" value="1"/>
</dbReference>
<name>A0ABR2MRX9_9ASPA</name>
<dbReference type="EMBL" id="JBBWWR010000005">
    <property type="protein sequence ID" value="KAK8966944.1"/>
    <property type="molecule type" value="Genomic_DNA"/>
</dbReference>
<keyword evidence="3" id="KW-1185">Reference proteome</keyword>
<protein>
    <recommendedName>
        <fullName evidence="1">PORR domain-containing protein</fullName>
    </recommendedName>
</protein>
<feature type="domain" description="PORR" evidence="1">
    <location>
        <begin position="47"/>
        <end position="374"/>
    </location>
</feature>
<reference evidence="2 3" key="1">
    <citation type="journal article" date="2022" name="Nat. Plants">
        <title>Genomes of leafy and leafless Platanthera orchids illuminate the evolution of mycoheterotrophy.</title>
        <authorList>
            <person name="Li M.H."/>
            <person name="Liu K.W."/>
            <person name="Li Z."/>
            <person name="Lu H.C."/>
            <person name="Ye Q.L."/>
            <person name="Zhang D."/>
            <person name="Wang J.Y."/>
            <person name="Li Y.F."/>
            <person name="Zhong Z.M."/>
            <person name="Liu X."/>
            <person name="Yu X."/>
            <person name="Liu D.K."/>
            <person name="Tu X.D."/>
            <person name="Liu B."/>
            <person name="Hao Y."/>
            <person name="Liao X.Y."/>
            <person name="Jiang Y.T."/>
            <person name="Sun W.H."/>
            <person name="Chen J."/>
            <person name="Chen Y.Q."/>
            <person name="Ai Y."/>
            <person name="Zhai J.W."/>
            <person name="Wu S.S."/>
            <person name="Zhou Z."/>
            <person name="Hsiao Y.Y."/>
            <person name="Wu W.L."/>
            <person name="Chen Y.Y."/>
            <person name="Lin Y.F."/>
            <person name="Hsu J.L."/>
            <person name="Li C.Y."/>
            <person name="Wang Z.W."/>
            <person name="Zhao X."/>
            <person name="Zhong W.Y."/>
            <person name="Ma X.K."/>
            <person name="Ma L."/>
            <person name="Huang J."/>
            <person name="Chen G.Z."/>
            <person name="Huang M.Z."/>
            <person name="Huang L."/>
            <person name="Peng D.H."/>
            <person name="Luo Y.B."/>
            <person name="Zou S.Q."/>
            <person name="Chen S.P."/>
            <person name="Lan S."/>
            <person name="Tsai W.C."/>
            <person name="Van de Peer Y."/>
            <person name="Liu Z.J."/>
        </authorList>
    </citation>
    <scope>NUCLEOTIDE SEQUENCE [LARGE SCALE GENOMIC DNA]</scope>
    <source>
        <strain evidence="2">Lor288</strain>
    </source>
</reference>
<evidence type="ECO:0000259" key="1">
    <source>
        <dbReference type="Pfam" id="PF11955"/>
    </source>
</evidence>
<accession>A0ABR2MRX9</accession>
<dbReference type="PANTHER" id="PTHR31476">
    <property type="entry name" value="PROTEIN WHAT'S THIS FACTOR 1 HOMOLOG, CHLOROPLASTIC"/>
    <property type="match status" value="1"/>
</dbReference>
<comment type="caution">
    <text evidence="2">The sequence shown here is derived from an EMBL/GenBank/DDBJ whole genome shotgun (WGS) entry which is preliminary data.</text>
</comment>
<organism evidence="2 3">
    <name type="scientific">Platanthera guangdongensis</name>
    <dbReference type="NCBI Taxonomy" id="2320717"/>
    <lineage>
        <taxon>Eukaryota</taxon>
        <taxon>Viridiplantae</taxon>
        <taxon>Streptophyta</taxon>
        <taxon>Embryophyta</taxon>
        <taxon>Tracheophyta</taxon>
        <taxon>Spermatophyta</taxon>
        <taxon>Magnoliopsida</taxon>
        <taxon>Liliopsida</taxon>
        <taxon>Asparagales</taxon>
        <taxon>Orchidaceae</taxon>
        <taxon>Orchidoideae</taxon>
        <taxon>Orchideae</taxon>
        <taxon>Orchidinae</taxon>
        <taxon>Platanthera</taxon>
    </lineage>
</organism>
<dbReference type="InterPro" id="IPR021099">
    <property type="entry name" value="PORR_domain"/>
</dbReference>
<gene>
    <name evidence="2" type="ORF">KSP40_PGU012453</name>
</gene>
<sequence>MLTQSLLRVSASPPHVSSETLNPRIYAVCKLLRRTMGVSSLKVAWRKDPNLDAAIERDKHFRLCSRVVREVLNEPGHRIPLRYLDKRRHRLRLPFRAKTFISRFPNLLELYADRIKPISPPVPFLRPSPRLLSFLSQKSSLSTLLEPLVLSKLCKLLMISRHRTLPTQKLLAVKRDFALPDDFLVSLVPRYPHLLRLAGPDGDHLELLSWPEEYAKSSIELRAESESRSTGINLRPNFSIRLPRGLYLRREMGEWTRDWLEMRYISPYQDASSLHPASPEMEKRNVAVLHELLSLSVMRRMAVPSVGKFSDEYSFSNEFSKAFLRHPGIFYVSLKGGIKTAMLRAAYDEDGELVDKDPFLEIKDKFVEMMEEGRVEYLERIKTRREALQKDLELMAMKSAELCVGECQIGAGEDDRRQSDLLLVDGRVKQV</sequence>
<proteinExistence type="predicted"/>
<evidence type="ECO:0000313" key="2">
    <source>
        <dbReference type="EMBL" id="KAK8966944.1"/>
    </source>
</evidence>
<dbReference type="InterPro" id="IPR045040">
    <property type="entry name" value="PORR_fam"/>
</dbReference>
<dbReference type="Proteomes" id="UP001412067">
    <property type="component" value="Unassembled WGS sequence"/>
</dbReference>
<evidence type="ECO:0000313" key="3">
    <source>
        <dbReference type="Proteomes" id="UP001412067"/>
    </source>
</evidence>